<dbReference type="AlphaFoldDB" id="A0A9W8TVM5"/>
<dbReference type="EMBL" id="JANVFU010000011">
    <property type="protein sequence ID" value="KAJ3741945.1"/>
    <property type="molecule type" value="Genomic_DNA"/>
</dbReference>
<sequence>MIPMSNTSSYERFRQDQAQRRSVARSNSSLLGSLKNFVAAPFARLFTGTTGDFDDPNDLSGKRRLAINNNIENNGSTGYLDPPGSAFHLDNRNNLFNQPPSRSVSISLPSTTLPDSSIHNARSTISPLRNTFSRNMSIDSIPLNQPRPLSRDISMKSLSSIPVEHSLTMRAVSRDSMPPLSSHSFRLRNSATPQPHHSLGRRPNRDVSEPPPVTMLHSNPVFDPSWMLNVSYNLPVDNAVCYLVRPSI</sequence>
<feature type="compositionally biased region" description="Polar residues" evidence="1">
    <location>
        <begin position="1"/>
        <end position="10"/>
    </location>
</feature>
<feature type="region of interest" description="Disordered" evidence="1">
    <location>
        <begin position="1"/>
        <end position="26"/>
    </location>
</feature>
<organism evidence="2 3">
    <name type="scientific">Lentinula detonsa</name>
    <dbReference type="NCBI Taxonomy" id="2804962"/>
    <lineage>
        <taxon>Eukaryota</taxon>
        <taxon>Fungi</taxon>
        <taxon>Dikarya</taxon>
        <taxon>Basidiomycota</taxon>
        <taxon>Agaricomycotina</taxon>
        <taxon>Agaricomycetes</taxon>
        <taxon>Agaricomycetidae</taxon>
        <taxon>Agaricales</taxon>
        <taxon>Marasmiineae</taxon>
        <taxon>Omphalotaceae</taxon>
        <taxon>Lentinula</taxon>
    </lineage>
</organism>
<gene>
    <name evidence="2" type="ORF">DFH05DRAFT_265496</name>
</gene>
<keyword evidence="3" id="KW-1185">Reference proteome</keyword>
<comment type="caution">
    <text evidence="2">The sequence shown here is derived from an EMBL/GenBank/DDBJ whole genome shotgun (WGS) entry which is preliminary data.</text>
</comment>
<accession>A0A9W8TVM5</accession>
<proteinExistence type="predicted"/>
<evidence type="ECO:0000313" key="2">
    <source>
        <dbReference type="EMBL" id="KAJ3741945.1"/>
    </source>
</evidence>
<dbReference type="Proteomes" id="UP001142393">
    <property type="component" value="Unassembled WGS sequence"/>
</dbReference>
<feature type="region of interest" description="Disordered" evidence="1">
    <location>
        <begin position="175"/>
        <end position="212"/>
    </location>
</feature>
<protein>
    <submittedName>
        <fullName evidence="2">Uncharacterized protein</fullName>
    </submittedName>
</protein>
<feature type="compositionally biased region" description="Polar residues" evidence="1">
    <location>
        <begin position="179"/>
        <end position="195"/>
    </location>
</feature>
<evidence type="ECO:0000256" key="1">
    <source>
        <dbReference type="SAM" id="MobiDB-lite"/>
    </source>
</evidence>
<name>A0A9W8TVM5_9AGAR</name>
<evidence type="ECO:0000313" key="3">
    <source>
        <dbReference type="Proteomes" id="UP001142393"/>
    </source>
</evidence>
<reference evidence="2 3" key="1">
    <citation type="journal article" date="2023" name="Proc. Natl. Acad. Sci. U.S.A.">
        <title>A global phylogenomic analysis of the shiitake genus Lentinula.</title>
        <authorList>
            <person name="Sierra-Patev S."/>
            <person name="Min B."/>
            <person name="Naranjo-Ortiz M."/>
            <person name="Looney B."/>
            <person name="Konkel Z."/>
            <person name="Slot J.C."/>
            <person name="Sakamoto Y."/>
            <person name="Steenwyk J.L."/>
            <person name="Rokas A."/>
            <person name="Carro J."/>
            <person name="Camarero S."/>
            <person name="Ferreira P."/>
            <person name="Molpeceres G."/>
            <person name="Ruiz-Duenas F.J."/>
            <person name="Serrano A."/>
            <person name="Henrissat B."/>
            <person name="Drula E."/>
            <person name="Hughes K.W."/>
            <person name="Mata J.L."/>
            <person name="Ishikawa N.K."/>
            <person name="Vargas-Isla R."/>
            <person name="Ushijima S."/>
            <person name="Smith C.A."/>
            <person name="Donoghue J."/>
            <person name="Ahrendt S."/>
            <person name="Andreopoulos W."/>
            <person name="He G."/>
            <person name="LaButti K."/>
            <person name="Lipzen A."/>
            <person name="Ng V."/>
            <person name="Riley R."/>
            <person name="Sandor L."/>
            <person name="Barry K."/>
            <person name="Martinez A.T."/>
            <person name="Xiao Y."/>
            <person name="Gibbons J.G."/>
            <person name="Terashima K."/>
            <person name="Grigoriev I.V."/>
            <person name="Hibbett D."/>
        </authorList>
    </citation>
    <scope>NUCLEOTIDE SEQUENCE [LARGE SCALE GENOMIC DNA]</scope>
    <source>
        <strain evidence="2 3">TFB7810</strain>
    </source>
</reference>
<feature type="region of interest" description="Disordered" evidence="1">
    <location>
        <begin position="100"/>
        <end position="122"/>
    </location>
</feature>